<name>A0A2P6RWW8_ROSCH</name>
<accession>A0A2P6RWW8</accession>
<dbReference type="InterPro" id="IPR043454">
    <property type="entry name" value="NPH3/RPT2-like"/>
</dbReference>
<dbReference type="Pfam" id="PF03000">
    <property type="entry name" value="NPH3"/>
    <property type="match status" value="1"/>
</dbReference>
<feature type="domain" description="NPH3" evidence="5">
    <location>
        <begin position="98"/>
        <end position="351"/>
    </location>
</feature>
<sequence>MRNCHLIFVQSIFLKKSNLLRTMASDNSPSPLLELPDFPGGADGFLYIYKLCYGIRGPLTASKSLPFLCAADYLDLKDELISQTMSYLSEGALYENGETCAEILKHCDDRSVREYANRSLIAQRCIQTVDSHVSKYFLRRHLPEGVGDEAKKALLEAVAPLYFSQVCQPPDVKHLIRLHRAAVSLVASQECLKCLEHCIGAHLHEVSAEALCGSHHFDSNTVHRLVNHYLRKHEGGEEIVADDNQIVPESTVVVANLVDKYLLEKVANLSVAQFQELAASVRHARAVDDNLYFAITLYLQYHPNLAEPEREQICQSLNCENLTPEVRIQAANSRNLPLRTVVELFYLNNQELKDEVEEHKNRISYLESVNMMMNEVIENLRKEVEKLGSGNSKGSNKWTTMSKKLGFSKRPLQLGCRTSQDAVHNPNPRRKDNILPENTDSSSEE</sequence>
<reference evidence="6 7" key="1">
    <citation type="journal article" date="2018" name="Nat. Genet.">
        <title>The Rosa genome provides new insights in the design of modern roses.</title>
        <authorList>
            <person name="Bendahmane M."/>
        </authorList>
    </citation>
    <scope>NUCLEOTIDE SEQUENCE [LARGE SCALE GENOMIC DNA]</scope>
    <source>
        <strain evidence="7">cv. Old Blush</strain>
    </source>
</reference>
<dbReference type="Proteomes" id="UP000238479">
    <property type="component" value="Chromosome 2"/>
</dbReference>
<evidence type="ECO:0000259" key="5">
    <source>
        <dbReference type="PROSITE" id="PS51649"/>
    </source>
</evidence>
<dbReference type="InterPro" id="IPR027356">
    <property type="entry name" value="NPH3_dom"/>
</dbReference>
<dbReference type="Gramene" id="PRQ50911">
    <property type="protein sequence ID" value="PRQ50911"/>
    <property type="gene ID" value="RchiOBHm_Chr2g0138421"/>
</dbReference>
<feature type="coiled-coil region" evidence="3">
    <location>
        <begin position="342"/>
        <end position="369"/>
    </location>
</feature>
<protein>
    <submittedName>
        <fullName evidence="6">Putative NPH3 domain-containing protein</fullName>
    </submittedName>
</protein>
<feature type="compositionally biased region" description="Polar residues" evidence="4">
    <location>
        <begin position="436"/>
        <end position="445"/>
    </location>
</feature>
<evidence type="ECO:0000256" key="2">
    <source>
        <dbReference type="PROSITE-ProRule" id="PRU00982"/>
    </source>
</evidence>
<evidence type="ECO:0000313" key="7">
    <source>
        <dbReference type="Proteomes" id="UP000238479"/>
    </source>
</evidence>
<comment type="similarity">
    <text evidence="2">Belongs to the NPH3 family.</text>
</comment>
<evidence type="ECO:0000256" key="4">
    <source>
        <dbReference type="SAM" id="MobiDB-lite"/>
    </source>
</evidence>
<dbReference type="UniPathway" id="UPA00143"/>
<keyword evidence="3" id="KW-0175">Coiled coil</keyword>
<feature type="region of interest" description="Disordered" evidence="4">
    <location>
        <begin position="409"/>
        <end position="445"/>
    </location>
</feature>
<keyword evidence="7" id="KW-1185">Reference proteome</keyword>
<organism evidence="6 7">
    <name type="scientific">Rosa chinensis</name>
    <name type="common">China rose</name>
    <dbReference type="NCBI Taxonomy" id="74649"/>
    <lineage>
        <taxon>Eukaryota</taxon>
        <taxon>Viridiplantae</taxon>
        <taxon>Streptophyta</taxon>
        <taxon>Embryophyta</taxon>
        <taxon>Tracheophyta</taxon>
        <taxon>Spermatophyta</taxon>
        <taxon>Magnoliopsida</taxon>
        <taxon>eudicotyledons</taxon>
        <taxon>Gunneridae</taxon>
        <taxon>Pentapetalae</taxon>
        <taxon>rosids</taxon>
        <taxon>fabids</taxon>
        <taxon>Rosales</taxon>
        <taxon>Rosaceae</taxon>
        <taxon>Rosoideae</taxon>
        <taxon>Rosoideae incertae sedis</taxon>
        <taxon>Rosa</taxon>
    </lineage>
</organism>
<keyword evidence="1" id="KW-0833">Ubl conjugation pathway</keyword>
<evidence type="ECO:0000256" key="1">
    <source>
        <dbReference type="ARBA" id="ARBA00022786"/>
    </source>
</evidence>
<dbReference type="PROSITE" id="PS51649">
    <property type="entry name" value="NPH3"/>
    <property type="match status" value="1"/>
</dbReference>
<proteinExistence type="inferred from homology"/>
<comment type="caution">
    <text evidence="6">The sequence shown here is derived from an EMBL/GenBank/DDBJ whole genome shotgun (WGS) entry which is preliminary data.</text>
</comment>
<dbReference type="AlphaFoldDB" id="A0A2P6RWW8"/>
<dbReference type="EMBL" id="PDCK01000040">
    <property type="protein sequence ID" value="PRQ50911.1"/>
    <property type="molecule type" value="Genomic_DNA"/>
</dbReference>
<evidence type="ECO:0000313" key="6">
    <source>
        <dbReference type="EMBL" id="PRQ50911.1"/>
    </source>
</evidence>
<gene>
    <name evidence="6" type="ORF">RchiOBHm_Chr2g0138421</name>
</gene>
<dbReference type="PANTHER" id="PTHR32370">
    <property type="entry name" value="OS12G0117600 PROTEIN"/>
    <property type="match status" value="1"/>
</dbReference>
<evidence type="ECO:0000256" key="3">
    <source>
        <dbReference type="SAM" id="Coils"/>
    </source>
</evidence>
<dbReference type="GO" id="GO:0016567">
    <property type="term" value="P:protein ubiquitination"/>
    <property type="evidence" value="ECO:0007669"/>
    <property type="project" value="UniProtKB-UniPathway"/>
</dbReference>
<dbReference type="STRING" id="74649.A0A2P6RWW8"/>